<organism evidence="1 2">
    <name type="scientific">Thanatephorus cucumeris (strain AG1-IA)</name>
    <name type="common">Rice sheath blight fungus</name>
    <name type="synonym">Rhizoctonia solani</name>
    <dbReference type="NCBI Taxonomy" id="983506"/>
    <lineage>
        <taxon>Eukaryota</taxon>
        <taxon>Fungi</taxon>
        <taxon>Dikarya</taxon>
        <taxon>Basidiomycota</taxon>
        <taxon>Agaricomycotina</taxon>
        <taxon>Agaricomycetes</taxon>
        <taxon>Cantharellales</taxon>
        <taxon>Ceratobasidiaceae</taxon>
        <taxon>Rhizoctonia</taxon>
        <taxon>Rhizoctonia solani AG-1</taxon>
    </lineage>
</organism>
<dbReference type="Proteomes" id="UP000011668">
    <property type="component" value="Unassembled WGS sequence"/>
</dbReference>
<dbReference type="Gene3D" id="3.30.560.10">
    <property type="entry name" value="Glucose Oxidase, domain 3"/>
    <property type="match status" value="1"/>
</dbReference>
<evidence type="ECO:0000313" key="2">
    <source>
        <dbReference type="Proteomes" id="UP000011668"/>
    </source>
</evidence>
<proteinExistence type="predicted"/>
<dbReference type="SUPFAM" id="SSF54373">
    <property type="entry name" value="FAD-linked reductases, C-terminal domain"/>
    <property type="match status" value="1"/>
</dbReference>
<comment type="caution">
    <text evidence="1">The sequence shown here is derived from an EMBL/GenBank/DDBJ whole genome shotgun (WGS) entry which is preliminary data.</text>
</comment>
<name>L8WKV7_THACA</name>
<reference evidence="1 2" key="1">
    <citation type="journal article" date="2013" name="Nat. Commun.">
        <title>The evolution and pathogenic mechanisms of the rice sheath blight pathogen.</title>
        <authorList>
            <person name="Zheng A."/>
            <person name="Lin R."/>
            <person name="Xu L."/>
            <person name="Qin P."/>
            <person name="Tang C."/>
            <person name="Ai P."/>
            <person name="Zhang D."/>
            <person name="Liu Y."/>
            <person name="Sun Z."/>
            <person name="Feng H."/>
            <person name="Wang Y."/>
            <person name="Chen Y."/>
            <person name="Liang X."/>
            <person name="Fu R."/>
            <person name="Li Q."/>
            <person name="Zhang J."/>
            <person name="Yu X."/>
            <person name="Xie Z."/>
            <person name="Ding L."/>
            <person name="Guan P."/>
            <person name="Tang J."/>
            <person name="Liang Y."/>
            <person name="Wang S."/>
            <person name="Deng Q."/>
            <person name="Li S."/>
            <person name="Zhu J."/>
            <person name="Wang L."/>
            <person name="Liu H."/>
            <person name="Li P."/>
        </authorList>
    </citation>
    <scope>NUCLEOTIDE SEQUENCE [LARGE SCALE GENOMIC DNA]</scope>
    <source>
        <strain evidence="2">AG-1 IA</strain>
    </source>
</reference>
<dbReference type="AlphaFoldDB" id="L8WKV7"/>
<dbReference type="EMBL" id="AFRT01002640">
    <property type="protein sequence ID" value="ELU37448.1"/>
    <property type="molecule type" value="Genomic_DNA"/>
</dbReference>
<evidence type="ECO:0000313" key="1">
    <source>
        <dbReference type="EMBL" id="ELU37448.1"/>
    </source>
</evidence>
<protein>
    <submittedName>
        <fullName evidence="1">GMC oxidoreductase domain-containing protein</fullName>
    </submittedName>
</protein>
<gene>
    <name evidence="1" type="ORF">AG1IA_08521</name>
</gene>
<accession>L8WKV7</accession>
<dbReference type="HOGENOM" id="CLU_2185730_0_0_1"/>
<keyword evidence="2" id="KW-1185">Reference proteome</keyword>
<dbReference type="STRING" id="983506.L8WKV7"/>
<sequence length="109" mass="11758">MGKVEIILHPGSFGPGPAKPNTSYISIIMRIQHPFLCGNIASRDCYPPRATQAGCLCHAQHLNTSDSLLPPAIDPNYLSKQIDQSILVGSVKFASRIAKTDRLATMLVA</sequence>